<accession>A0A1M6PTJ4</accession>
<dbReference type="HAMAP" id="MF_02087">
    <property type="entry name" value="PLP_homeostasis"/>
    <property type="match status" value="1"/>
</dbReference>
<dbReference type="AlphaFoldDB" id="A0A1M6PTJ4"/>
<comment type="cofactor">
    <cofactor evidence="3">
        <name>pyridoxal 5'-phosphate</name>
        <dbReference type="ChEBI" id="CHEBI:597326"/>
    </cofactor>
</comment>
<dbReference type="FunFam" id="3.20.20.10:FF:000018">
    <property type="entry name" value="Pyridoxal phosphate homeostasis protein"/>
    <property type="match status" value="1"/>
</dbReference>
<dbReference type="NCBIfam" id="TIGR00044">
    <property type="entry name" value="YggS family pyridoxal phosphate-dependent enzyme"/>
    <property type="match status" value="1"/>
</dbReference>
<feature type="modified residue" description="N6-(pyridoxal phosphate)lysine" evidence="2 3">
    <location>
        <position position="44"/>
    </location>
</feature>
<evidence type="ECO:0000259" key="6">
    <source>
        <dbReference type="Pfam" id="PF01168"/>
    </source>
</evidence>
<dbReference type="PANTHER" id="PTHR10146:SF14">
    <property type="entry name" value="PYRIDOXAL PHOSPHATE HOMEOSTASIS PROTEIN"/>
    <property type="match status" value="1"/>
</dbReference>
<proteinExistence type="inferred from homology"/>
<dbReference type="PANTHER" id="PTHR10146">
    <property type="entry name" value="PROLINE SYNTHETASE CO-TRANSCRIBED BACTERIAL HOMOLOG PROTEIN"/>
    <property type="match status" value="1"/>
</dbReference>
<dbReference type="EMBL" id="FRAU01000001">
    <property type="protein sequence ID" value="SHK11314.1"/>
    <property type="molecule type" value="Genomic_DNA"/>
</dbReference>
<gene>
    <name evidence="7" type="ORF">SAMN04488087_0320</name>
</gene>
<dbReference type="Gene3D" id="3.20.20.10">
    <property type="entry name" value="Alanine racemase"/>
    <property type="match status" value="1"/>
</dbReference>
<keyword evidence="8" id="KW-1185">Reference proteome</keyword>
<dbReference type="PROSITE" id="PS01211">
    <property type="entry name" value="UPF0001"/>
    <property type="match status" value="1"/>
</dbReference>
<feature type="coiled-coil region" evidence="5">
    <location>
        <begin position="2"/>
        <end position="29"/>
    </location>
</feature>
<evidence type="ECO:0000256" key="2">
    <source>
        <dbReference type="HAMAP-Rule" id="MF_02087"/>
    </source>
</evidence>
<keyword evidence="1 2" id="KW-0663">Pyridoxal phosphate</keyword>
<dbReference type="GO" id="GO:0030170">
    <property type="term" value="F:pyridoxal phosphate binding"/>
    <property type="evidence" value="ECO:0007669"/>
    <property type="project" value="UniProtKB-UniRule"/>
</dbReference>
<evidence type="ECO:0000256" key="4">
    <source>
        <dbReference type="RuleBase" id="RU004514"/>
    </source>
</evidence>
<dbReference type="PIRSF" id="PIRSF004848">
    <property type="entry name" value="YBL036c_PLPDEIII"/>
    <property type="match status" value="1"/>
</dbReference>
<dbReference type="RefSeq" id="WP_072714193.1">
    <property type="nucleotide sequence ID" value="NZ_FRAU01000001.1"/>
</dbReference>
<feature type="domain" description="Alanine racemase N-terminal" evidence="6">
    <location>
        <begin position="16"/>
        <end position="240"/>
    </location>
</feature>
<evidence type="ECO:0000256" key="5">
    <source>
        <dbReference type="SAM" id="Coils"/>
    </source>
</evidence>
<evidence type="ECO:0000256" key="3">
    <source>
        <dbReference type="PIRSR" id="PIRSR004848-1"/>
    </source>
</evidence>
<comment type="function">
    <text evidence="2">Pyridoxal 5'-phosphate (PLP)-binding protein, which is involved in PLP homeostasis.</text>
</comment>
<dbReference type="InterPro" id="IPR011078">
    <property type="entry name" value="PyrdxlP_homeostasis"/>
</dbReference>
<protein>
    <recommendedName>
        <fullName evidence="2">Pyridoxal phosphate homeostasis protein</fullName>
        <shortName evidence="2">PLP homeostasis protein</shortName>
    </recommendedName>
</protein>
<evidence type="ECO:0000256" key="1">
    <source>
        <dbReference type="ARBA" id="ARBA00022898"/>
    </source>
</evidence>
<dbReference type="SUPFAM" id="SSF51419">
    <property type="entry name" value="PLP-binding barrel"/>
    <property type="match status" value="1"/>
</dbReference>
<keyword evidence="5" id="KW-0175">Coiled coil</keyword>
<dbReference type="Proteomes" id="UP000185812">
    <property type="component" value="Unassembled WGS sequence"/>
</dbReference>
<dbReference type="CDD" id="cd00635">
    <property type="entry name" value="PLPDE_III_YBL036c_like"/>
    <property type="match status" value="1"/>
</dbReference>
<reference evidence="8" key="1">
    <citation type="submission" date="2016-11" db="EMBL/GenBank/DDBJ databases">
        <authorList>
            <person name="Varghese N."/>
            <person name="Submissions S."/>
        </authorList>
    </citation>
    <scope>NUCLEOTIDE SEQUENCE [LARGE SCALE GENOMIC DNA]</scope>
    <source>
        <strain evidence="8">DSM 22212</strain>
    </source>
</reference>
<dbReference type="InterPro" id="IPR029066">
    <property type="entry name" value="PLP-binding_barrel"/>
</dbReference>
<dbReference type="STRING" id="633813.SAMN04488087_0320"/>
<comment type="similarity">
    <text evidence="2 4">Belongs to the pyridoxal phosphate-binding protein YggS/PROSC family.</text>
</comment>
<dbReference type="InterPro" id="IPR001608">
    <property type="entry name" value="Ala_racemase_N"/>
</dbReference>
<dbReference type="OrthoDB" id="9804072at2"/>
<evidence type="ECO:0000313" key="8">
    <source>
        <dbReference type="Proteomes" id="UP000185812"/>
    </source>
</evidence>
<dbReference type="Pfam" id="PF01168">
    <property type="entry name" value="Ala_racemase_N"/>
    <property type="match status" value="1"/>
</dbReference>
<name>A0A1M6PTJ4_9BACT</name>
<sequence length="244" mass="27177">MAEQYVADSVALKERLARIQERIARACRRVGRSPDEITLIGVTKTFPISVVQAAYEAGVRHFGENRVQELVAKAAVLPGQIEGGAITWHMIGHLQRNKAKDVVAHADWLHSLDNLRLAETLERRATMAERVLPCFVQVNVSGETTKFGLEPDAVHAFLDALAPFEHLEIVGLMTLAAPAEDPEAVRPQFRLLRQLAETYNPRRNPRVRLRYLSMGMSGDFEVAIEEGATHIRLGSALFGPRLEK</sequence>
<organism evidence="7 8">
    <name type="scientific">Rhodothermus profundi</name>
    <dbReference type="NCBI Taxonomy" id="633813"/>
    <lineage>
        <taxon>Bacteria</taxon>
        <taxon>Pseudomonadati</taxon>
        <taxon>Rhodothermota</taxon>
        <taxon>Rhodothermia</taxon>
        <taxon>Rhodothermales</taxon>
        <taxon>Rhodothermaceae</taxon>
        <taxon>Rhodothermus</taxon>
    </lineage>
</organism>
<evidence type="ECO:0000313" key="7">
    <source>
        <dbReference type="EMBL" id="SHK11314.1"/>
    </source>
</evidence>